<feature type="region of interest" description="Disordered" evidence="1">
    <location>
        <begin position="540"/>
        <end position="564"/>
    </location>
</feature>
<reference evidence="3" key="1">
    <citation type="journal article" date="2006" name="PLoS Biol.">
        <title>Macronuclear genome sequence of the ciliate Tetrahymena thermophila, a model eukaryote.</title>
        <authorList>
            <person name="Eisen J.A."/>
            <person name="Coyne R.S."/>
            <person name="Wu M."/>
            <person name="Wu D."/>
            <person name="Thiagarajan M."/>
            <person name="Wortman J.R."/>
            <person name="Badger J.H."/>
            <person name="Ren Q."/>
            <person name="Amedeo P."/>
            <person name="Jones K.M."/>
            <person name="Tallon L.J."/>
            <person name="Delcher A.L."/>
            <person name="Salzberg S.L."/>
            <person name="Silva J.C."/>
            <person name="Haas B.J."/>
            <person name="Majoros W.H."/>
            <person name="Farzad M."/>
            <person name="Carlton J.M."/>
            <person name="Smith R.K. Jr."/>
            <person name="Garg J."/>
            <person name="Pearlman R.E."/>
            <person name="Karrer K.M."/>
            <person name="Sun L."/>
            <person name="Manning G."/>
            <person name="Elde N.C."/>
            <person name="Turkewitz A.P."/>
            <person name="Asai D.J."/>
            <person name="Wilkes D.E."/>
            <person name="Wang Y."/>
            <person name="Cai H."/>
            <person name="Collins K."/>
            <person name="Stewart B.A."/>
            <person name="Lee S.R."/>
            <person name="Wilamowska K."/>
            <person name="Weinberg Z."/>
            <person name="Ruzzo W.L."/>
            <person name="Wloga D."/>
            <person name="Gaertig J."/>
            <person name="Frankel J."/>
            <person name="Tsao C.-C."/>
            <person name="Gorovsky M.A."/>
            <person name="Keeling P.J."/>
            <person name="Waller R.F."/>
            <person name="Patron N.J."/>
            <person name="Cherry J.M."/>
            <person name="Stover N.A."/>
            <person name="Krieger C.J."/>
            <person name="del Toro C."/>
            <person name="Ryder H.F."/>
            <person name="Williamson S.C."/>
            <person name="Barbeau R.A."/>
            <person name="Hamilton E.P."/>
            <person name="Orias E."/>
        </authorList>
    </citation>
    <scope>NUCLEOTIDE SEQUENCE [LARGE SCALE GENOMIC DNA]</scope>
    <source>
        <strain evidence="3">SB210</strain>
    </source>
</reference>
<dbReference type="GeneID" id="7824876"/>
<dbReference type="EMBL" id="GG662441">
    <property type="protein sequence ID" value="EAS04863.2"/>
    <property type="molecule type" value="Genomic_DNA"/>
</dbReference>
<organism evidence="2 3">
    <name type="scientific">Tetrahymena thermophila (strain SB210)</name>
    <dbReference type="NCBI Taxonomy" id="312017"/>
    <lineage>
        <taxon>Eukaryota</taxon>
        <taxon>Sar</taxon>
        <taxon>Alveolata</taxon>
        <taxon>Ciliophora</taxon>
        <taxon>Intramacronucleata</taxon>
        <taxon>Oligohymenophorea</taxon>
        <taxon>Hymenostomatida</taxon>
        <taxon>Tetrahymenina</taxon>
        <taxon>Tetrahymenidae</taxon>
        <taxon>Tetrahymena</taxon>
    </lineage>
</organism>
<feature type="compositionally biased region" description="Polar residues" evidence="1">
    <location>
        <begin position="549"/>
        <end position="563"/>
    </location>
</feature>
<evidence type="ECO:0000313" key="3">
    <source>
        <dbReference type="Proteomes" id="UP000009168"/>
    </source>
</evidence>
<evidence type="ECO:0000313" key="2">
    <source>
        <dbReference type="EMBL" id="EAS04863.2"/>
    </source>
</evidence>
<dbReference type="RefSeq" id="XP_001025108.2">
    <property type="nucleotide sequence ID" value="XM_001025108.2"/>
</dbReference>
<dbReference type="Proteomes" id="UP000009168">
    <property type="component" value="Unassembled WGS sequence"/>
</dbReference>
<dbReference type="InParanoid" id="I7M442"/>
<feature type="region of interest" description="Disordered" evidence="1">
    <location>
        <begin position="721"/>
        <end position="740"/>
    </location>
</feature>
<dbReference type="AlphaFoldDB" id="I7M442"/>
<proteinExistence type="predicted"/>
<accession>I7M442</accession>
<gene>
    <name evidence="2" type="ORF">TTHERM_00469120</name>
</gene>
<feature type="region of interest" description="Disordered" evidence="1">
    <location>
        <begin position="184"/>
        <end position="207"/>
    </location>
</feature>
<dbReference type="KEGG" id="tet:TTHERM_00469120"/>
<sequence length="801" mass="93023">MNEMEKFREFNNIFNQVSKPNKDLIANSYQNSFQQLKAINNQTNGRITQQKKVHSFNSVSQFVEGQNAQTNFMNNSITRNFFQDRGQAFQKQTPFFTPQKLINKQAVNNSDSSFQLQQLLGQQSQNIKFNEGKLIKQQQQENKYLPKRDEPVLIPSQISSVRSYGNNGLSENIYVKKSISIENQSQNNQLQSSSNRDQSKQQQQMNQNEQIFFSEREIQLPPISNTKLSQFSNSSKKQNIIPQTTCKTEPDIINNQPSQEIIKNSSQLINNMNQENLKDWIQGKDNQNQQPVLAIETKRELSNDNQTFRAQILNSPQSKLQNNQIPSFKTLNTHRRYLDRKNSKEQKNYNSQDFSDYLSSSQDNFQTVASKLLQNQFANQPSQFKQNPNVYQNQKESLTQQKQIENQISPSKNALQKILFTSTQKPSQQLSSPIDMIIQQKKNIYKQRKNKLQSWMNELNSELGGSLLGESTENQNNNESKIQIQHDSQDNEIGSQNYQQNLILQENKQSETKQIKDTKLPQFSLIENNQYLIEQSENTIKQDQKESNKPNQIPTESNISNNFENKDKRYSLNAIQQKSSSFNNQFQNQQVKETEQINKIIQHRHFSEPKLGLNFQQESQDLNQNQQKQNLLENQTPQKTDAKKYVIRVIKNDNISEDNYNFQNNSQSKQININNRNSTGKSNNKLVKSILKKRTASLKTLSNISDFGENEETKSNKKIYSSKNLFSSPPNSENSIQCSTNSQTFDISPKKALKIHKRVNFQEKVSVIDMRTKELSTTTITKQQIDAHNEEIKRKQKQEFL</sequence>
<protein>
    <submittedName>
        <fullName evidence="2">Uncharacterized protein</fullName>
    </submittedName>
</protein>
<name>I7M442_TETTS</name>
<keyword evidence="3" id="KW-1185">Reference proteome</keyword>
<evidence type="ECO:0000256" key="1">
    <source>
        <dbReference type="SAM" id="MobiDB-lite"/>
    </source>
</evidence>